<dbReference type="InterPro" id="IPR006476">
    <property type="entry name" value="CHP01589_pln"/>
</dbReference>
<keyword evidence="2" id="KW-1185">Reference proteome</keyword>
<evidence type="ECO:0000313" key="1">
    <source>
        <dbReference type="EMBL" id="KAJ4783518.1"/>
    </source>
</evidence>
<comment type="caution">
    <text evidence="1">The sequence shown here is derived from an EMBL/GenBank/DDBJ whole genome shotgun (WGS) entry which is preliminary data.</text>
</comment>
<reference evidence="1" key="1">
    <citation type="submission" date="2022-08" db="EMBL/GenBank/DDBJ databases">
        <authorList>
            <person name="Marques A."/>
        </authorList>
    </citation>
    <scope>NUCLEOTIDE SEQUENCE</scope>
    <source>
        <strain evidence="1">RhyPub2mFocal</strain>
        <tissue evidence="1">Leaves</tissue>
    </source>
</reference>
<name>A0AAV8EYF5_9POAL</name>
<dbReference type="PANTHER" id="PTHR31871:SF61">
    <property type="entry name" value="OS06G0705300 PROTEIN"/>
    <property type="match status" value="1"/>
</dbReference>
<dbReference type="AlphaFoldDB" id="A0AAV8EYF5"/>
<dbReference type="NCBIfam" id="TIGR01589">
    <property type="entry name" value="A_thal_3526"/>
    <property type="match status" value="1"/>
</dbReference>
<dbReference type="Proteomes" id="UP001140206">
    <property type="component" value="Chromosome 2"/>
</dbReference>
<protein>
    <submittedName>
        <fullName evidence="1">Uncharacterized protein</fullName>
    </submittedName>
</protein>
<sequence length="92" mass="10785">MAESSTSHIRLVQHLIEICLCFNLSMEECIEALDKHANIMPVITSTVWKELEKENKEFFDAYRKAQEDRILEMETLQKIQKKLSEASIRDSK</sequence>
<gene>
    <name evidence="1" type="ORF">LUZ62_034764</name>
</gene>
<evidence type="ECO:0000313" key="2">
    <source>
        <dbReference type="Proteomes" id="UP001140206"/>
    </source>
</evidence>
<dbReference type="Pfam" id="PF09713">
    <property type="entry name" value="A_thal_3526"/>
    <property type="match status" value="1"/>
</dbReference>
<organism evidence="1 2">
    <name type="scientific">Rhynchospora pubera</name>
    <dbReference type="NCBI Taxonomy" id="906938"/>
    <lineage>
        <taxon>Eukaryota</taxon>
        <taxon>Viridiplantae</taxon>
        <taxon>Streptophyta</taxon>
        <taxon>Embryophyta</taxon>
        <taxon>Tracheophyta</taxon>
        <taxon>Spermatophyta</taxon>
        <taxon>Magnoliopsida</taxon>
        <taxon>Liliopsida</taxon>
        <taxon>Poales</taxon>
        <taxon>Cyperaceae</taxon>
        <taxon>Cyperoideae</taxon>
        <taxon>Rhynchosporeae</taxon>
        <taxon>Rhynchospora</taxon>
    </lineage>
</organism>
<proteinExistence type="predicted"/>
<accession>A0AAV8EYF5</accession>
<dbReference type="PANTHER" id="PTHR31871">
    <property type="entry name" value="OS02G0137100 PROTEIN"/>
    <property type="match status" value="1"/>
</dbReference>
<dbReference type="EMBL" id="JAMFTS010000002">
    <property type="protein sequence ID" value="KAJ4783518.1"/>
    <property type="molecule type" value="Genomic_DNA"/>
</dbReference>